<gene>
    <name evidence="1" type="ORF">HAX54_042449</name>
</gene>
<dbReference type="EMBL" id="JACEIK010006256">
    <property type="protein sequence ID" value="MCE2055354.1"/>
    <property type="molecule type" value="Genomic_DNA"/>
</dbReference>
<sequence>MLQLRDEITSFEKEYGEPLHEVWNVNAIETVERMEKIDDEGPLVEKVTAINLECVGCCGENTTRSGKTLHNRMENVDEESMEQDYEAMLL</sequence>
<protein>
    <submittedName>
        <fullName evidence="1">Uncharacterized protein</fullName>
    </submittedName>
</protein>
<organism evidence="1 2">
    <name type="scientific">Datura stramonium</name>
    <name type="common">Jimsonweed</name>
    <name type="synonym">Common thornapple</name>
    <dbReference type="NCBI Taxonomy" id="4076"/>
    <lineage>
        <taxon>Eukaryota</taxon>
        <taxon>Viridiplantae</taxon>
        <taxon>Streptophyta</taxon>
        <taxon>Embryophyta</taxon>
        <taxon>Tracheophyta</taxon>
        <taxon>Spermatophyta</taxon>
        <taxon>Magnoliopsida</taxon>
        <taxon>eudicotyledons</taxon>
        <taxon>Gunneridae</taxon>
        <taxon>Pentapetalae</taxon>
        <taxon>asterids</taxon>
        <taxon>lamiids</taxon>
        <taxon>Solanales</taxon>
        <taxon>Solanaceae</taxon>
        <taxon>Solanoideae</taxon>
        <taxon>Datureae</taxon>
        <taxon>Datura</taxon>
    </lineage>
</organism>
<evidence type="ECO:0000313" key="1">
    <source>
        <dbReference type="EMBL" id="MCE2055354.1"/>
    </source>
</evidence>
<accession>A0ABS8W3F5</accession>
<evidence type="ECO:0000313" key="2">
    <source>
        <dbReference type="Proteomes" id="UP000823775"/>
    </source>
</evidence>
<name>A0ABS8W3F5_DATST</name>
<reference evidence="1 2" key="1">
    <citation type="journal article" date="2021" name="BMC Genomics">
        <title>Datura genome reveals duplications of psychoactive alkaloid biosynthetic genes and high mutation rate following tissue culture.</title>
        <authorList>
            <person name="Rajewski A."/>
            <person name="Carter-House D."/>
            <person name="Stajich J."/>
            <person name="Litt A."/>
        </authorList>
    </citation>
    <scope>NUCLEOTIDE SEQUENCE [LARGE SCALE GENOMIC DNA]</scope>
    <source>
        <strain evidence="1">AR-01</strain>
    </source>
</reference>
<comment type="caution">
    <text evidence="1">The sequence shown here is derived from an EMBL/GenBank/DDBJ whole genome shotgun (WGS) entry which is preliminary data.</text>
</comment>
<keyword evidence="2" id="KW-1185">Reference proteome</keyword>
<proteinExistence type="predicted"/>
<dbReference type="Proteomes" id="UP000823775">
    <property type="component" value="Unassembled WGS sequence"/>
</dbReference>